<protein>
    <submittedName>
        <fullName evidence="2">Uncharacterized protein</fullName>
    </submittedName>
</protein>
<proteinExistence type="predicted"/>
<evidence type="ECO:0000313" key="3">
    <source>
        <dbReference type="Proteomes" id="UP000756921"/>
    </source>
</evidence>
<sequence>MITYTYNHGPRIGEQIHQNVYQHGRERDNHRGYRHSRDRPNDIEEATRAQVKACKDYDDAKTKYQVSGGSLRRRRSWTRRRHGSVLRNGARGFGDICWAITMTIACW</sequence>
<reference evidence="2" key="1">
    <citation type="journal article" date="2020" name="Mol. Plant Microbe Interact.">
        <title>Genome Sequence of the Biocontrol Agent Coniothyrium minitans strain Conio (IMI 134523).</title>
        <authorList>
            <person name="Patel D."/>
            <person name="Shittu T.A."/>
            <person name="Baroncelli R."/>
            <person name="Muthumeenakshi S."/>
            <person name="Osborne T.H."/>
            <person name="Janganan T.K."/>
            <person name="Sreenivasaprasad S."/>
        </authorList>
    </citation>
    <scope>NUCLEOTIDE SEQUENCE</scope>
    <source>
        <strain evidence="2">Conio</strain>
    </source>
</reference>
<organism evidence="2 3">
    <name type="scientific">Paraphaeosphaeria minitans</name>
    <dbReference type="NCBI Taxonomy" id="565426"/>
    <lineage>
        <taxon>Eukaryota</taxon>
        <taxon>Fungi</taxon>
        <taxon>Dikarya</taxon>
        <taxon>Ascomycota</taxon>
        <taxon>Pezizomycotina</taxon>
        <taxon>Dothideomycetes</taxon>
        <taxon>Pleosporomycetidae</taxon>
        <taxon>Pleosporales</taxon>
        <taxon>Massarineae</taxon>
        <taxon>Didymosphaeriaceae</taxon>
        <taxon>Paraphaeosphaeria</taxon>
    </lineage>
</organism>
<name>A0A9P6G9P9_9PLEO</name>
<comment type="caution">
    <text evidence="2">The sequence shown here is derived from an EMBL/GenBank/DDBJ whole genome shotgun (WGS) entry which is preliminary data.</text>
</comment>
<dbReference type="EMBL" id="WJXW01000013">
    <property type="protein sequence ID" value="KAF9731025.1"/>
    <property type="molecule type" value="Genomic_DNA"/>
</dbReference>
<feature type="region of interest" description="Disordered" evidence="1">
    <location>
        <begin position="23"/>
        <end position="45"/>
    </location>
</feature>
<dbReference type="Proteomes" id="UP000756921">
    <property type="component" value="Unassembled WGS sequence"/>
</dbReference>
<dbReference type="OrthoDB" id="10545243at2759"/>
<gene>
    <name evidence="2" type="ORF">PMIN01_10983</name>
</gene>
<dbReference type="AlphaFoldDB" id="A0A9P6G9P9"/>
<evidence type="ECO:0000256" key="1">
    <source>
        <dbReference type="SAM" id="MobiDB-lite"/>
    </source>
</evidence>
<evidence type="ECO:0000313" key="2">
    <source>
        <dbReference type="EMBL" id="KAF9731025.1"/>
    </source>
</evidence>
<keyword evidence="3" id="KW-1185">Reference proteome</keyword>
<accession>A0A9P6G9P9</accession>